<evidence type="ECO:0000256" key="1">
    <source>
        <dbReference type="ARBA" id="ARBA00022614"/>
    </source>
</evidence>
<dbReference type="PROSITE" id="PS51450">
    <property type="entry name" value="LRR"/>
    <property type="match status" value="2"/>
</dbReference>
<dbReference type="Proteomes" id="UP000326759">
    <property type="component" value="Unassembled WGS sequence"/>
</dbReference>
<evidence type="ECO:0000259" key="4">
    <source>
        <dbReference type="Pfam" id="PF23598"/>
    </source>
</evidence>
<dbReference type="Pfam" id="PF13855">
    <property type="entry name" value="LRR_8"/>
    <property type="match status" value="1"/>
</dbReference>
<dbReference type="InterPro" id="IPR055414">
    <property type="entry name" value="LRR_R13L4/SHOC2-like"/>
</dbReference>
<dbReference type="Gene3D" id="3.80.10.10">
    <property type="entry name" value="Ribonuclease Inhibitor"/>
    <property type="match status" value="1"/>
</dbReference>
<name>A0A5N5TB93_9CRUS</name>
<dbReference type="GO" id="GO:0005737">
    <property type="term" value="C:cytoplasm"/>
    <property type="evidence" value="ECO:0007669"/>
    <property type="project" value="TreeGrafter"/>
</dbReference>
<evidence type="ECO:0000256" key="2">
    <source>
        <dbReference type="ARBA" id="ARBA00022737"/>
    </source>
</evidence>
<keyword evidence="1" id="KW-0433">Leucine-rich repeat</keyword>
<dbReference type="Pfam" id="PF23598">
    <property type="entry name" value="LRR_14"/>
    <property type="match status" value="1"/>
</dbReference>
<keyword evidence="3" id="KW-0812">Transmembrane</keyword>
<dbReference type="InterPro" id="IPR001611">
    <property type="entry name" value="Leu-rich_rpt"/>
</dbReference>
<dbReference type="SMART" id="SM00364">
    <property type="entry name" value="LRR_BAC"/>
    <property type="match status" value="4"/>
</dbReference>
<dbReference type="SMART" id="SM00369">
    <property type="entry name" value="LRR_TYP"/>
    <property type="match status" value="6"/>
</dbReference>
<sequence length="473" mass="53629">MLQFGMGIVISPSSLKQFIRSCTVLIFIFVCSLISIDFIPSVFKIMYYSSETTDSDNALEDSSSLDLSYLLLDSEAIGVQLKNSVQEQRSHKDNLFREKLKLTAVVTHLTNIEPTNEEELLDLSVRKKSYKVESSFEDRERVSEDEIIFKDENTEKLLLNHNLLLALPFEISLFPNLKFLDLSNNNLTHINDFLLVLVNLQTLYLKNNSLGNESLPKDFSCLSKLRELNLSGNQFTRIPSQIYQITNLKYLYMGCNAIGEILPDIKNLQNIQVLHLGGNNLERVPDELGQLHKLGVLALCNNKLRRLPRVISNLTSLRSLLLHQNNLCCLPVGIVKLRGLTELSLRDNPLVNKFVTCCAKEIMYTPPSLLELAARVIKLKNIKYEKGDIPAFLDSYVNSGQKCVNPKCKGMYFTSCVEHIKFVDFCGKYRVPLMHYLCSSKCSSSTPSYYKTRSDSESEEEGPDATLKRVLLG</sequence>
<keyword evidence="3" id="KW-1133">Transmembrane helix</keyword>
<protein>
    <submittedName>
        <fullName evidence="5">Leucine-rich repeat-containing protein 58</fullName>
    </submittedName>
</protein>
<evidence type="ECO:0000313" key="6">
    <source>
        <dbReference type="Proteomes" id="UP000326759"/>
    </source>
</evidence>
<dbReference type="InterPro" id="IPR050216">
    <property type="entry name" value="LRR_domain-containing"/>
</dbReference>
<evidence type="ECO:0000256" key="3">
    <source>
        <dbReference type="SAM" id="Phobius"/>
    </source>
</evidence>
<dbReference type="PRINTS" id="PR00019">
    <property type="entry name" value="LEURICHRPT"/>
</dbReference>
<keyword evidence="6" id="KW-1185">Reference proteome</keyword>
<dbReference type="AlphaFoldDB" id="A0A5N5TB93"/>
<keyword evidence="3" id="KW-0472">Membrane</keyword>
<dbReference type="SUPFAM" id="SSF52058">
    <property type="entry name" value="L domain-like"/>
    <property type="match status" value="1"/>
</dbReference>
<dbReference type="PANTHER" id="PTHR48051">
    <property type="match status" value="1"/>
</dbReference>
<accession>A0A5N5TB93</accession>
<dbReference type="PANTHER" id="PTHR48051:SF53">
    <property type="entry name" value="LEUCINE RICH REPEAT CONTAINING 58"/>
    <property type="match status" value="1"/>
</dbReference>
<comment type="caution">
    <text evidence="5">The sequence shown here is derived from an EMBL/GenBank/DDBJ whole genome shotgun (WGS) entry which is preliminary data.</text>
</comment>
<dbReference type="InterPro" id="IPR032675">
    <property type="entry name" value="LRR_dom_sf"/>
</dbReference>
<keyword evidence="2" id="KW-0677">Repeat</keyword>
<evidence type="ECO:0000313" key="5">
    <source>
        <dbReference type="EMBL" id="KAB7503762.1"/>
    </source>
</evidence>
<organism evidence="5 6">
    <name type="scientific">Armadillidium nasatum</name>
    <dbReference type="NCBI Taxonomy" id="96803"/>
    <lineage>
        <taxon>Eukaryota</taxon>
        <taxon>Metazoa</taxon>
        <taxon>Ecdysozoa</taxon>
        <taxon>Arthropoda</taxon>
        <taxon>Crustacea</taxon>
        <taxon>Multicrustacea</taxon>
        <taxon>Malacostraca</taxon>
        <taxon>Eumalacostraca</taxon>
        <taxon>Peracarida</taxon>
        <taxon>Isopoda</taxon>
        <taxon>Oniscidea</taxon>
        <taxon>Crinocheta</taxon>
        <taxon>Armadillidiidae</taxon>
        <taxon>Armadillidium</taxon>
    </lineage>
</organism>
<feature type="transmembrane region" description="Helical" evidence="3">
    <location>
        <begin position="21"/>
        <end position="43"/>
    </location>
</feature>
<feature type="domain" description="Disease resistance R13L4/SHOC-2-like LRR" evidence="4">
    <location>
        <begin position="241"/>
        <end position="343"/>
    </location>
</feature>
<proteinExistence type="predicted"/>
<reference evidence="5 6" key="1">
    <citation type="journal article" date="2019" name="PLoS Biol.">
        <title>Sex chromosomes control vertical transmission of feminizing Wolbachia symbionts in an isopod.</title>
        <authorList>
            <person name="Becking T."/>
            <person name="Chebbi M.A."/>
            <person name="Giraud I."/>
            <person name="Moumen B."/>
            <person name="Laverre T."/>
            <person name="Caubet Y."/>
            <person name="Peccoud J."/>
            <person name="Gilbert C."/>
            <person name="Cordaux R."/>
        </authorList>
    </citation>
    <scope>NUCLEOTIDE SEQUENCE [LARGE SCALE GENOMIC DNA]</scope>
    <source>
        <strain evidence="5">ANa2</strain>
        <tissue evidence="5">Whole body excluding digestive tract and cuticle</tissue>
    </source>
</reference>
<dbReference type="EMBL" id="SEYY01004477">
    <property type="protein sequence ID" value="KAB7503762.1"/>
    <property type="molecule type" value="Genomic_DNA"/>
</dbReference>
<dbReference type="OrthoDB" id="1053178at2759"/>
<dbReference type="InterPro" id="IPR003591">
    <property type="entry name" value="Leu-rich_rpt_typical-subtyp"/>
</dbReference>
<gene>
    <name evidence="5" type="primary">lrrc58</name>
    <name evidence="5" type="ORF">Anas_10216</name>
</gene>